<dbReference type="EMBL" id="CP040908">
    <property type="protein sequence ID" value="QLL59102.1"/>
    <property type="molecule type" value="Genomic_DNA"/>
</dbReference>
<evidence type="ECO:0000256" key="1">
    <source>
        <dbReference type="SAM" id="Coils"/>
    </source>
</evidence>
<dbReference type="Proteomes" id="UP000510643">
    <property type="component" value="Chromosome"/>
</dbReference>
<keyword evidence="3" id="KW-1185">Reference proteome</keyword>
<keyword evidence="1" id="KW-0175">Coiled coil</keyword>
<feature type="coiled-coil region" evidence="1">
    <location>
        <begin position="156"/>
        <end position="183"/>
    </location>
</feature>
<dbReference type="AlphaFoldDB" id="A0A7H9DV82"/>
<sequence>MKFFKILFLFTTLCKSQTTNINYTYDFLDKETTPVYEFWKEYVSLRAENNILYKNMWDNEDNDLVISASGFSPNFFEMYTYNKLLYIKSLPDNKFELSSMFYWIQDENNVNLISIVNYIIKKNDDKYIFENFLTHSTKNWKKKNVGLIDYYYPINYKFNKNNAKEANKTIENLNKIFDLNENKIKYYIVENCDKQLEYLGVNYIATTGLMDQCGYFDKENNILLSTFYAGENYQHEIIHLINKKFPNAHYLLLTGLSVYHKSKNANIGRSLDEVFKDFDKFIINNSNYNLSFTGKFPKINNRTSSEYIISAILIDLILEKGGVDLLKKGLITIKTDEELNNFLINELNITDQNNTIRKVSNRMKDAHYKLKIDL</sequence>
<dbReference type="GeneID" id="78402560"/>
<dbReference type="RefSeq" id="WP_180905126.1">
    <property type="nucleotide sequence ID" value="NZ_CP040908.1"/>
</dbReference>
<proteinExistence type="predicted"/>
<accession>A0A7H9DV82</accession>
<reference evidence="2 3" key="1">
    <citation type="submission" date="2019-06" db="EMBL/GenBank/DDBJ databases">
        <title>Emergence of pandrug resistant Empedobacter falsenii in China.</title>
        <authorList>
            <person name="Dong N."/>
            <person name="Chen S."/>
            <person name="Zhang R."/>
        </authorList>
    </citation>
    <scope>NUCLEOTIDE SEQUENCE [LARGE SCALE GENOMIC DNA]</scope>
    <source>
        <strain evidence="2 3">1681-1</strain>
    </source>
</reference>
<name>A0A7H9DV82_9FLAO</name>
<organism evidence="2 3">
    <name type="scientific">Empedobacter falsenii</name>
    <dbReference type="NCBI Taxonomy" id="343874"/>
    <lineage>
        <taxon>Bacteria</taxon>
        <taxon>Pseudomonadati</taxon>
        <taxon>Bacteroidota</taxon>
        <taxon>Flavobacteriia</taxon>
        <taxon>Flavobacteriales</taxon>
        <taxon>Weeksellaceae</taxon>
        <taxon>Empedobacter</taxon>
    </lineage>
</organism>
<evidence type="ECO:0000313" key="3">
    <source>
        <dbReference type="Proteomes" id="UP000510643"/>
    </source>
</evidence>
<dbReference type="KEGG" id="efal:FH779_13840"/>
<gene>
    <name evidence="2" type="ORF">FH779_13840</name>
</gene>
<protein>
    <submittedName>
        <fullName evidence="2">Uncharacterized protein</fullName>
    </submittedName>
</protein>
<evidence type="ECO:0000313" key="2">
    <source>
        <dbReference type="EMBL" id="QLL59102.1"/>
    </source>
</evidence>